<dbReference type="InterPro" id="IPR011650">
    <property type="entry name" value="Peptidase_M20_dimer"/>
</dbReference>
<dbReference type="Pfam" id="PF07687">
    <property type="entry name" value="M20_dimer"/>
    <property type="match status" value="1"/>
</dbReference>
<dbReference type="GO" id="GO:0046872">
    <property type="term" value="F:metal ion binding"/>
    <property type="evidence" value="ECO:0007669"/>
    <property type="project" value="UniProtKB-KW"/>
</dbReference>
<organism evidence="3 4">
    <name type="scientific">Falsibacillus pallidus</name>
    <dbReference type="NCBI Taxonomy" id="493781"/>
    <lineage>
        <taxon>Bacteria</taxon>
        <taxon>Bacillati</taxon>
        <taxon>Bacillota</taxon>
        <taxon>Bacilli</taxon>
        <taxon>Bacillales</taxon>
        <taxon>Bacillaceae</taxon>
        <taxon>Falsibacillus</taxon>
    </lineage>
</organism>
<sequence>MKPLDANQKEELLKIFNHLHENPEISWKEYKTTAYIKEILEEHGCRTKTFDDCPGVVGEIGEGKPVVALRADMDALWQEVDGEFRANHSCGHDSHMTMAIGAMKILNQQEQLPKGTIRFIFQPSEEKGTGALKMIEKGIVDDVDYLYGVHVRPIQETKFGHAASAILHGASQSIRGTIKGEDAHAARPHLGTNSIEVASTLLNELSHIHIDPMIPHSVKMTKLHAGGESHNIIPGQAEFTLDMRSQSNEVMTSLMEHVKAAAESVGNFYKVEIDLVIPSNLAAATMNTEAQELMAEAICKVLGKENHDGALVTTGSEDFHFYPMKRPHLKATMLGLGCDLEPGLHHPHMTFRKEAMFYGMDILSKAVLKTLQKEEMKGNGNGNE</sequence>
<reference evidence="3 4" key="1">
    <citation type="submission" date="2018-07" db="EMBL/GenBank/DDBJ databases">
        <title>Genomic Encyclopedia of Type Strains, Phase IV (KMG-IV): sequencing the most valuable type-strain genomes for metagenomic binning, comparative biology and taxonomic classification.</title>
        <authorList>
            <person name="Goeker M."/>
        </authorList>
    </citation>
    <scope>NUCLEOTIDE SEQUENCE [LARGE SCALE GENOMIC DNA]</scope>
    <source>
        <strain evidence="3 4">DSM 25281</strain>
    </source>
</reference>
<dbReference type="PIRSF" id="PIRSF005962">
    <property type="entry name" value="Pept_M20D_amidohydro"/>
    <property type="match status" value="1"/>
</dbReference>
<dbReference type="Gene3D" id="3.30.70.360">
    <property type="match status" value="1"/>
</dbReference>
<name>A0A370G802_9BACI</name>
<keyword evidence="4" id="KW-1185">Reference proteome</keyword>
<dbReference type="OrthoDB" id="9776731at2"/>
<dbReference type="NCBIfam" id="TIGR01891">
    <property type="entry name" value="amidohydrolases"/>
    <property type="match status" value="1"/>
</dbReference>
<evidence type="ECO:0000259" key="2">
    <source>
        <dbReference type="Pfam" id="PF07687"/>
    </source>
</evidence>
<comment type="cofactor">
    <cofactor evidence="1">
        <name>Mn(2+)</name>
        <dbReference type="ChEBI" id="CHEBI:29035"/>
    </cofactor>
    <text evidence="1">The Mn(2+) ion enhances activity.</text>
</comment>
<dbReference type="InterPro" id="IPR037484">
    <property type="entry name" value="AmhX-like"/>
</dbReference>
<dbReference type="GO" id="GO:0016787">
    <property type="term" value="F:hydrolase activity"/>
    <property type="evidence" value="ECO:0007669"/>
    <property type="project" value="UniProtKB-KW"/>
</dbReference>
<feature type="binding site" evidence="1">
    <location>
        <position position="150"/>
    </location>
    <ligand>
        <name>Mn(2+)</name>
        <dbReference type="ChEBI" id="CHEBI:29035"/>
        <label>2</label>
    </ligand>
</feature>
<dbReference type="PANTHER" id="PTHR11014">
    <property type="entry name" value="PEPTIDASE M20 FAMILY MEMBER"/>
    <property type="match status" value="1"/>
</dbReference>
<dbReference type="AlphaFoldDB" id="A0A370G802"/>
<dbReference type="InterPro" id="IPR017439">
    <property type="entry name" value="Amidohydrolase"/>
</dbReference>
<dbReference type="SUPFAM" id="SSF55031">
    <property type="entry name" value="Bacterial exopeptidase dimerisation domain"/>
    <property type="match status" value="1"/>
</dbReference>
<dbReference type="RefSeq" id="WP_114746689.1">
    <property type="nucleotide sequence ID" value="NZ_QQAY01000014.1"/>
</dbReference>
<feature type="binding site" evidence="1">
    <location>
        <position position="90"/>
    </location>
    <ligand>
        <name>Mn(2+)</name>
        <dbReference type="ChEBI" id="CHEBI:29035"/>
        <label>2</label>
    </ligand>
</feature>
<feature type="domain" description="Peptidase M20 dimerisation" evidence="2">
    <location>
        <begin position="175"/>
        <end position="265"/>
    </location>
</feature>
<dbReference type="Gene3D" id="3.40.630.10">
    <property type="entry name" value="Zn peptidases"/>
    <property type="match status" value="1"/>
</dbReference>
<feature type="binding site" evidence="1">
    <location>
        <position position="126"/>
    </location>
    <ligand>
        <name>Mn(2+)</name>
        <dbReference type="ChEBI" id="CHEBI:29035"/>
        <label>2</label>
    </ligand>
</feature>
<feature type="binding site" evidence="1">
    <location>
        <position position="92"/>
    </location>
    <ligand>
        <name>Mn(2+)</name>
        <dbReference type="ChEBI" id="CHEBI:29035"/>
        <label>2</label>
    </ligand>
</feature>
<dbReference type="Pfam" id="PF01546">
    <property type="entry name" value="Peptidase_M20"/>
    <property type="match status" value="1"/>
</dbReference>
<dbReference type="EMBL" id="QQAY01000014">
    <property type="protein sequence ID" value="RDI39925.1"/>
    <property type="molecule type" value="Genomic_DNA"/>
</dbReference>
<dbReference type="Proteomes" id="UP000255326">
    <property type="component" value="Unassembled WGS sequence"/>
</dbReference>
<comment type="caution">
    <text evidence="3">The sequence shown here is derived from an EMBL/GenBank/DDBJ whole genome shotgun (WGS) entry which is preliminary data.</text>
</comment>
<dbReference type="InterPro" id="IPR002933">
    <property type="entry name" value="Peptidase_M20"/>
</dbReference>
<dbReference type="PANTHER" id="PTHR11014:SF122">
    <property type="entry name" value="AMIDOHYDROLASE AMHX"/>
    <property type="match status" value="1"/>
</dbReference>
<keyword evidence="3" id="KW-0378">Hydrolase</keyword>
<proteinExistence type="predicted"/>
<evidence type="ECO:0000313" key="4">
    <source>
        <dbReference type="Proteomes" id="UP000255326"/>
    </source>
</evidence>
<gene>
    <name evidence="3" type="ORF">DFR59_11484</name>
</gene>
<evidence type="ECO:0000256" key="1">
    <source>
        <dbReference type="PIRSR" id="PIRSR005962-1"/>
    </source>
</evidence>
<dbReference type="InterPro" id="IPR036264">
    <property type="entry name" value="Bact_exopeptidase_dim_dom"/>
</dbReference>
<dbReference type="SUPFAM" id="SSF53187">
    <property type="entry name" value="Zn-dependent exopeptidases"/>
    <property type="match status" value="1"/>
</dbReference>
<feature type="binding site" evidence="1">
    <location>
        <position position="345"/>
    </location>
    <ligand>
        <name>Mn(2+)</name>
        <dbReference type="ChEBI" id="CHEBI:29035"/>
        <label>2</label>
    </ligand>
</feature>
<evidence type="ECO:0000313" key="3">
    <source>
        <dbReference type="EMBL" id="RDI39925.1"/>
    </source>
</evidence>
<protein>
    <submittedName>
        <fullName evidence="3">Amidohydrolase</fullName>
    </submittedName>
</protein>
<keyword evidence="1" id="KW-0479">Metal-binding</keyword>
<accession>A0A370G802</accession>
<keyword evidence="1" id="KW-0464">Manganese</keyword>
<dbReference type="CDD" id="cd08018">
    <property type="entry name" value="M20_Acy1_amhX-like"/>
    <property type="match status" value="1"/>
</dbReference>